<evidence type="ECO:0000313" key="1">
    <source>
        <dbReference type="EMBL" id="KAJ9660543.1"/>
    </source>
</evidence>
<comment type="caution">
    <text evidence="1">The sequence shown here is derived from an EMBL/GenBank/DDBJ whole genome shotgun (WGS) entry which is preliminary data.</text>
</comment>
<sequence length="274" mass="30579">MDIDIADILADISRPSGQQSSHPTDSYDASTAYTDHILLTRAWTTERCTPTLQQYPASLIDRVMNRLRAQITRIEDLTSGAYDDDDNSNSTPGQPVRNRQNQNLVLSILQTDLSRTQFLVRSYVRQRLSKITDHATYHAKHHVPTDPTAATTTTKTLLSPSEIQFLQHHQYLLTQLYNSSFLSSLPVSLRKLDDSTGGSARMDEGPDDGMGVFVRCLAPEWGNEAEVEETMTRGGEEKQNEGASVELRMERGGVLVGRWRDVRSGVEGGMLEVL</sequence>
<proteinExistence type="predicted"/>
<dbReference type="Proteomes" id="UP001172386">
    <property type="component" value="Unassembled WGS sequence"/>
</dbReference>
<keyword evidence="2" id="KW-1185">Reference proteome</keyword>
<dbReference type="EMBL" id="JAPDRQ010000030">
    <property type="protein sequence ID" value="KAJ9660543.1"/>
    <property type="molecule type" value="Genomic_DNA"/>
</dbReference>
<name>A0ACC3AE40_9EURO</name>
<protein>
    <submittedName>
        <fullName evidence="1">Uncharacterized protein</fullName>
    </submittedName>
</protein>
<accession>A0ACC3AE40</accession>
<reference evidence="1" key="1">
    <citation type="submission" date="2022-10" db="EMBL/GenBank/DDBJ databases">
        <title>Culturing micro-colonial fungi from biological soil crusts in the Mojave desert and describing Neophaeococcomyces mojavensis, and introducing the new genera and species Taxawa tesnikishii.</title>
        <authorList>
            <person name="Kurbessoian T."/>
            <person name="Stajich J.E."/>
        </authorList>
    </citation>
    <scope>NUCLEOTIDE SEQUENCE</scope>
    <source>
        <strain evidence="1">JES_112</strain>
    </source>
</reference>
<gene>
    <name evidence="1" type="ORF">H2198_002480</name>
</gene>
<organism evidence="1 2">
    <name type="scientific">Neophaeococcomyces mojaviensis</name>
    <dbReference type="NCBI Taxonomy" id="3383035"/>
    <lineage>
        <taxon>Eukaryota</taxon>
        <taxon>Fungi</taxon>
        <taxon>Dikarya</taxon>
        <taxon>Ascomycota</taxon>
        <taxon>Pezizomycotina</taxon>
        <taxon>Eurotiomycetes</taxon>
        <taxon>Chaetothyriomycetidae</taxon>
        <taxon>Chaetothyriales</taxon>
        <taxon>Chaetothyriales incertae sedis</taxon>
        <taxon>Neophaeococcomyces</taxon>
    </lineage>
</organism>
<evidence type="ECO:0000313" key="2">
    <source>
        <dbReference type="Proteomes" id="UP001172386"/>
    </source>
</evidence>